<dbReference type="SUPFAM" id="SSF50969">
    <property type="entry name" value="YVTN repeat-like/Quinoprotein amine dehydrogenase"/>
    <property type="match status" value="1"/>
</dbReference>
<accession>A0ABR2YAR2</accession>
<evidence type="ECO:0000256" key="5">
    <source>
        <dbReference type="ARBA" id="ARBA00023004"/>
    </source>
</evidence>
<keyword evidence="3" id="KW-0479">Metal-binding</keyword>
<keyword evidence="7" id="KW-1185">Reference proteome</keyword>
<comment type="caution">
    <text evidence="6">The sequence shown here is derived from an EMBL/GenBank/DDBJ whole genome shotgun (WGS) entry which is preliminary data.</text>
</comment>
<evidence type="ECO:0000313" key="6">
    <source>
        <dbReference type="EMBL" id="KAK9901223.1"/>
    </source>
</evidence>
<dbReference type="PANTHER" id="PTHR10543">
    <property type="entry name" value="BETA-CAROTENE DIOXYGENASE"/>
    <property type="match status" value="1"/>
</dbReference>
<dbReference type="EMBL" id="JALJOT010000018">
    <property type="protein sequence ID" value="KAK9901223.1"/>
    <property type="molecule type" value="Genomic_DNA"/>
</dbReference>
<dbReference type="Pfam" id="PF03055">
    <property type="entry name" value="RPE65"/>
    <property type="match status" value="1"/>
</dbReference>
<evidence type="ECO:0000256" key="4">
    <source>
        <dbReference type="ARBA" id="ARBA00023002"/>
    </source>
</evidence>
<protein>
    <recommendedName>
        <fullName evidence="8">Carotenoid oxygenase</fullName>
    </recommendedName>
</protein>
<evidence type="ECO:0000256" key="2">
    <source>
        <dbReference type="ARBA" id="ARBA00006787"/>
    </source>
</evidence>
<gene>
    <name evidence="6" type="ORF">WJX75_001011</name>
</gene>
<proteinExistence type="inferred from homology"/>
<evidence type="ECO:0008006" key="8">
    <source>
        <dbReference type="Google" id="ProtNLM"/>
    </source>
</evidence>
<dbReference type="InterPro" id="IPR004294">
    <property type="entry name" value="Carotenoid_Oase"/>
</dbReference>
<comment type="cofactor">
    <cofactor evidence="1">
        <name>Fe(2+)</name>
        <dbReference type="ChEBI" id="CHEBI:29033"/>
    </cofactor>
</comment>
<sequence>MAQERGASFRADAATLDAPTASSSSSTYASEAARRTLFTEDFVPELTVPVEAEVQGKVPSWLHGSFVRNGPGTFRGMKHLFDGYAMLAKFAFENGTVKVSHRYVQTEAYKAFRQTGQMQFPEFGTQVSPLKSLWLTFLGLTGIGLGSTDNSSVNVVPTPDGKQLVCMSEPVIAAYRMDMDLNTLGPLKYEDKVKGILTTAHPTLLPDGSMINLTSGIGSNYTVFRHDGSTNVREEIAQVPLCNPPTPSWIHDFPVTENYAVLPETPVFLNLKAAIFGGADYVIFDWKPELRTVLHLVNLKTGAVTQFDAPPYFTFHYINSFETADGSSLCFDFSNFETPDFINGLMLDNLRGNKLPVAASPLVRVTVPLDGSSTSATLQPLMKDDSYIFSELPRVNPHYKGKEYRYAYSVSAKLPASFSNALAKFDVKEGTAKQWHEAGCSPLEPIMVPRPGAKDEDDGVVLSVVAGADGKSFVLVLDAKSFEEVARARLPHGIPYGFHGSFVNAV</sequence>
<reference evidence="6 7" key="1">
    <citation type="journal article" date="2024" name="Nat. Commun.">
        <title>Phylogenomics reveals the evolutionary origins of lichenization in chlorophyte algae.</title>
        <authorList>
            <person name="Puginier C."/>
            <person name="Libourel C."/>
            <person name="Otte J."/>
            <person name="Skaloud P."/>
            <person name="Haon M."/>
            <person name="Grisel S."/>
            <person name="Petersen M."/>
            <person name="Berrin J.G."/>
            <person name="Delaux P.M."/>
            <person name="Dal Grande F."/>
            <person name="Keller J."/>
        </authorList>
    </citation>
    <scope>NUCLEOTIDE SEQUENCE [LARGE SCALE GENOMIC DNA]</scope>
    <source>
        <strain evidence="6 7">SAG 216-7</strain>
    </source>
</reference>
<evidence type="ECO:0000256" key="3">
    <source>
        <dbReference type="ARBA" id="ARBA00022723"/>
    </source>
</evidence>
<comment type="similarity">
    <text evidence="2">Belongs to the carotenoid oxygenase family.</text>
</comment>
<evidence type="ECO:0000313" key="7">
    <source>
        <dbReference type="Proteomes" id="UP001491310"/>
    </source>
</evidence>
<dbReference type="PANTHER" id="PTHR10543:SF24">
    <property type="entry name" value="CAROTENOID ISOMEROOXYGENASE"/>
    <property type="match status" value="1"/>
</dbReference>
<evidence type="ECO:0000256" key="1">
    <source>
        <dbReference type="ARBA" id="ARBA00001954"/>
    </source>
</evidence>
<keyword evidence="5" id="KW-0408">Iron</keyword>
<dbReference type="InterPro" id="IPR011044">
    <property type="entry name" value="Quino_amine_DH_bsu"/>
</dbReference>
<name>A0ABR2YAR2_9CHLO</name>
<organism evidence="6 7">
    <name type="scientific">Coccomyxa subellipsoidea</name>
    <dbReference type="NCBI Taxonomy" id="248742"/>
    <lineage>
        <taxon>Eukaryota</taxon>
        <taxon>Viridiplantae</taxon>
        <taxon>Chlorophyta</taxon>
        <taxon>core chlorophytes</taxon>
        <taxon>Trebouxiophyceae</taxon>
        <taxon>Trebouxiophyceae incertae sedis</taxon>
        <taxon>Coccomyxaceae</taxon>
        <taxon>Coccomyxa</taxon>
    </lineage>
</organism>
<keyword evidence="4" id="KW-0560">Oxidoreductase</keyword>
<dbReference type="Proteomes" id="UP001491310">
    <property type="component" value="Unassembled WGS sequence"/>
</dbReference>